<dbReference type="EMBL" id="QSJI01000009">
    <property type="protein sequence ID" value="RHD54568.1"/>
    <property type="molecule type" value="Genomic_DNA"/>
</dbReference>
<dbReference type="Gene3D" id="3.40.50.1000">
    <property type="entry name" value="HAD superfamily/HAD-like"/>
    <property type="match status" value="1"/>
</dbReference>
<dbReference type="Gene3D" id="1.10.150.240">
    <property type="entry name" value="Putative phosphatase, domain 2"/>
    <property type="match status" value="1"/>
</dbReference>
<comment type="caution">
    <text evidence="1">The sequence shown here is derived from an EMBL/GenBank/DDBJ whole genome shotgun (WGS) entry which is preliminary data.</text>
</comment>
<sequence>MKTIQAILFDMDGTLVDSERVGQKAWAATADEMGIEIPDDLVRAFIGRPSQSCRAMLAEYLGGDADLANRVFDLHIELFLKFVETDLELKPGAIEVLEALKAAGFRLAIATSTARVRALPRLERFDMLKYFDSITCGDEIANGKPAPDIFVESARRLGCDPALCAVIEDSHNGVRSGHASGARVFMIPDIVAPTPEIEEMCTAVLPTLHELPAAIAAANDSPAPRRA</sequence>
<gene>
    <name evidence="1" type="ORF">DW787_07725</name>
</gene>
<name>A0A414FUK3_9ACTN</name>
<dbReference type="InterPro" id="IPR023214">
    <property type="entry name" value="HAD_sf"/>
</dbReference>
<evidence type="ECO:0000313" key="1">
    <source>
        <dbReference type="EMBL" id="RHD54568.1"/>
    </source>
</evidence>
<dbReference type="InterPro" id="IPR023198">
    <property type="entry name" value="PGP-like_dom2"/>
</dbReference>
<dbReference type="RefSeq" id="WP_118272340.1">
    <property type="nucleotide sequence ID" value="NZ_QSJI01000009.1"/>
</dbReference>
<dbReference type="InterPro" id="IPR036412">
    <property type="entry name" value="HAD-like_sf"/>
</dbReference>
<dbReference type="AlphaFoldDB" id="A0A414FUK3"/>
<dbReference type="Proteomes" id="UP000286050">
    <property type="component" value="Unassembled WGS sequence"/>
</dbReference>
<dbReference type="PANTHER" id="PTHR18901:SF38">
    <property type="entry name" value="PSEUDOURIDINE-5'-PHOSPHATASE"/>
    <property type="match status" value="1"/>
</dbReference>
<evidence type="ECO:0000313" key="2">
    <source>
        <dbReference type="Proteomes" id="UP000286050"/>
    </source>
</evidence>
<organism evidence="1 2">
    <name type="scientific">Collinsella intestinalis</name>
    <dbReference type="NCBI Taxonomy" id="147207"/>
    <lineage>
        <taxon>Bacteria</taxon>
        <taxon>Bacillati</taxon>
        <taxon>Actinomycetota</taxon>
        <taxon>Coriobacteriia</taxon>
        <taxon>Coriobacteriales</taxon>
        <taxon>Coriobacteriaceae</taxon>
        <taxon>Collinsella</taxon>
    </lineage>
</organism>
<accession>A0A414FUK3</accession>
<dbReference type="InterPro" id="IPR006439">
    <property type="entry name" value="HAD-SF_hydro_IA"/>
</dbReference>
<dbReference type="SFLD" id="SFLDG01129">
    <property type="entry name" value="C1.5:_HAD__Beta-PGM__Phosphata"/>
    <property type="match status" value="1"/>
</dbReference>
<proteinExistence type="predicted"/>
<dbReference type="PRINTS" id="PR00413">
    <property type="entry name" value="HADHALOGNASE"/>
</dbReference>
<dbReference type="SFLD" id="SFLDS00003">
    <property type="entry name" value="Haloacid_Dehalogenase"/>
    <property type="match status" value="1"/>
</dbReference>
<dbReference type="SUPFAM" id="SSF56784">
    <property type="entry name" value="HAD-like"/>
    <property type="match status" value="1"/>
</dbReference>
<dbReference type="NCBIfam" id="TIGR01509">
    <property type="entry name" value="HAD-SF-IA-v3"/>
    <property type="match status" value="1"/>
</dbReference>
<protein>
    <submittedName>
        <fullName evidence="1">HAD family phosphatase</fullName>
    </submittedName>
</protein>
<reference evidence="1 2" key="1">
    <citation type="submission" date="2018-08" db="EMBL/GenBank/DDBJ databases">
        <title>A genome reference for cultivated species of the human gut microbiota.</title>
        <authorList>
            <person name="Zou Y."/>
            <person name="Xue W."/>
            <person name="Luo G."/>
        </authorList>
    </citation>
    <scope>NUCLEOTIDE SEQUENCE [LARGE SCALE GENOMIC DNA]</scope>
    <source>
        <strain evidence="1 2">AM30-5LB</strain>
    </source>
</reference>
<dbReference type="SFLD" id="SFLDG01135">
    <property type="entry name" value="C1.5.6:_HAD__Beta-PGM__Phospha"/>
    <property type="match status" value="1"/>
</dbReference>
<dbReference type="Pfam" id="PF00702">
    <property type="entry name" value="Hydrolase"/>
    <property type="match status" value="1"/>
</dbReference>
<dbReference type="PANTHER" id="PTHR18901">
    <property type="entry name" value="2-DEOXYGLUCOSE-6-PHOSPHATE PHOSPHATASE 2"/>
    <property type="match status" value="1"/>
</dbReference>